<keyword evidence="3" id="KW-1185">Reference proteome</keyword>
<reference evidence="3" key="1">
    <citation type="journal article" date="2014" name="Science">
        <title>Ancient hybridizations among the ancestral genomes of bread wheat.</title>
        <authorList>
            <consortium name="International Wheat Genome Sequencing Consortium,"/>
            <person name="Marcussen T."/>
            <person name="Sandve S.R."/>
            <person name="Heier L."/>
            <person name="Spannagl M."/>
            <person name="Pfeifer M."/>
            <person name="Jakobsen K.S."/>
            <person name="Wulff B.B."/>
            <person name="Steuernagel B."/>
            <person name="Mayer K.F."/>
            <person name="Olsen O.A."/>
        </authorList>
    </citation>
    <scope>NUCLEOTIDE SEQUENCE [LARGE SCALE GENOMIC DNA]</scope>
    <source>
        <strain evidence="3">cv. AL8/78</strain>
    </source>
</reference>
<evidence type="ECO:0000313" key="2">
    <source>
        <dbReference type="EnsemblPlants" id="AET4Gv20276900.2"/>
    </source>
</evidence>
<organism evidence="2 3">
    <name type="scientific">Aegilops tauschii subsp. strangulata</name>
    <name type="common">Goatgrass</name>
    <dbReference type="NCBI Taxonomy" id="200361"/>
    <lineage>
        <taxon>Eukaryota</taxon>
        <taxon>Viridiplantae</taxon>
        <taxon>Streptophyta</taxon>
        <taxon>Embryophyta</taxon>
        <taxon>Tracheophyta</taxon>
        <taxon>Spermatophyta</taxon>
        <taxon>Magnoliopsida</taxon>
        <taxon>Liliopsida</taxon>
        <taxon>Poales</taxon>
        <taxon>Poaceae</taxon>
        <taxon>BOP clade</taxon>
        <taxon>Pooideae</taxon>
        <taxon>Triticodae</taxon>
        <taxon>Triticeae</taxon>
        <taxon>Triticinae</taxon>
        <taxon>Aegilops</taxon>
    </lineage>
</organism>
<protein>
    <submittedName>
        <fullName evidence="2">Uncharacterized protein</fullName>
    </submittedName>
</protein>
<evidence type="ECO:0000256" key="1">
    <source>
        <dbReference type="SAM" id="Phobius"/>
    </source>
</evidence>
<accession>A0A453HRY8</accession>
<keyword evidence="1" id="KW-0812">Transmembrane</keyword>
<dbReference type="AlphaFoldDB" id="A0A453HRY8"/>
<dbReference type="Gramene" id="AET4Gv20276900.2">
    <property type="protein sequence ID" value="AET4Gv20276900.2"/>
    <property type="gene ID" value="AET4Gv20276900"/>
</dbReference>
<feature type="transmembrane region" description="Helical" evidence="1">
    <location>
        <begin position="12"/>
        <end position="34"/>
    </location>
</feature>
<keyword evidence="1" id="KW-1133">Transmembrane helix</keyword>
<reference evidence="2" key="4">
    <citation type="submission" date="2019-03" db="UniProtKB">
        <authorList>
            <consortium name="EnsemblPlants"/>
        </authorList>
    </citation>
    <scope>IDENTIFICATION</scope>
</reference>
<name>A0A453HRY8_AEGTS</name>
<reference evidence="3" key="2">
    <citation type="journal article" date="2017" name="Nat. Plants">
        <title>The Aegilops tauschii genome reveals multiple impacts of transposons.</title>
        <authorList>
            <person name="Zhao G."/>
            <person name="Zou C."/>
            <person name="Li K."/>
            <person name="Wang K."/>
            <person name="Li T."/>
            <person name="Gao L."/>
            <person name="Zhang X."/>
            <person name="Wang H."/>
            <person name="Yang Z."/>
            <person name="Liu X."/>
            <person name="Jiang W."/>
            <person name="Mao L."/>
            <person name="Kong X."/>
            <person name="Jiao Y."/>
            <person name="Jia J."/>
        </authorList>
    </citation>
    <scope>NUCLEOTIDE SEQUENCE [LARGE SCALE GENOMIC DNA]</scope>
    <source>
        <strain evidence="3">cv. AL8/78</strain>
    </source>
</reference>
<dbReference type="Proteomes" id="UP000015105">
    <property type="component" value="Chromosome 4D"/>
</dbReference>
<proteinExistence type="predicted"/>
<sequence length="43" mass="4480">PRRRGADGAAPMVPASTVLTLLGFCASVLFIVFVCSRLVCALT</sequence>
<evidence type="ECO:0000313" key="3">
    <source>
        <dbReference type="Proteomes" id="UP000015105"/>
    </source>
</evidence>
<keyword evidence="1" id="KW-0472">Membrane</keyword>
<dbReference type="EnsemblPlants" id="AET4Gv20276900.2">
    <property type="protein sequence ID" value="AET4Gv20276900.2"/>
    <property type="gene ID" value="AET4Gv20276900"/>
</dbReference>
<reference evidence="2" key="3">
    <citation type="journal article" date="2017" name="Nature">
        <title>Genome sequence of the progenitor of the wheat D genome Aegilops tauschii.</title>
        <authorList>
            <person name="Luo M.C."/>
            <person name="Gu Y.Q."/>
            <person name="Puiu D."/>
            <person name="Wang H."/>
            <person name="Twardziok S.O."/>
            <person name="Deal K.R."/>
            <person name="Huo N."/>
            <person name="Zhu T."/>
            <person name="Wang L."/>
            <person name="Wang Y."/>
            <person name="McGuire P.E."/>
            <person name="Liu S."/>
            <person name="Long H."/>
            <person name="Ramasamy R.K."/>
            <person name="Rodriguez J.C."/>
            <person name="Van S.L."/>
            <person name="Yuan L."/>
            <person name="Wang Z."/>
            <person name="Xia Z."/>
            <person name="Xiao L."/>
            <person name="Anderson O.D."/>
            <person name="Ouyang S."/>
            <person name="Liang Y."/>
            <person name="Zimin A.V."/>
            <person name="Pertea G."/>
            <person name="Qi P."/>
            <person name="Bennetzen J.L."/>
            <person name="Dai X."/>
            <person name="Dawson M.W."/>
            <person name="Muller H.G."/>
            <person name="Kugler K."/>
            <person name="Rivarola-Duarte L."/>
            <person name="Spannagl M."/>
            <person name="Mayer K.F.X."/>
            <person name="Lu F.H."/>
            <person name="Bevan M.W."/>
            <person name="Leroy P."/>
            <person name="Li P."/>
            <person name="You F.M."/>
            <person name="Sun Q."/>
            <person name="Liu Z."/>
            <person name="Lyons E."/>
            <person name="Wicker T."/>
            <person name="Salzberg S.L."/>
            <person name="Devos K.M."/>
            <person name="Dvorak J."/>
        </authorList>
    </citation>
    <scope>NUCLEOTIDE SEQUENCE [LARGE SCALE GENOMIC DNA]</scope>
    <source>
        <strain evidence="2">cv. AL8/78</strain>
    </source>
</reference>
<reference evidence="2" key="5">
    <citation type="journal article" date="2021" name="G3 (Bethesda)">
        <title>Aegilops tauschii genome assembly Aet v5.0 features greater sequence contiguity and improved annotation.</title>
        <authorList>
            <person name="Wang L."/>
            <person name="Zhu T."/>
            <person name="Rodriguez J.C."/>
            <person name="Deal K.R."/>
            <person name="Dubcovsky J."/>
            <person name="McGuire P.E."/>
            <person name="Lux T."/>
            <person name="Spannagl M."/>
            <person name="Mayer K.F.X."/>
            <person name="Baldrich P."/>
            <person name="Meyers B.C."/>
            <person name="Huo N."/>
            <person name="Gu Y.Q."/>
            <person name="Zhou H."/>
            <person name="Devos K.M."/>
            <person name="Bennetzen J.L."/>
            <person name="Unver T."/>
            <person name="Budak H."/>
            <person name="Gulick P.J."/>
            <person name="Galiba G."/>
            <person name="Kalapos B."/>
            <person name="Nelson D.R."/>
            <person name="Li P."/>
            <person name="You F.M."/>
            <person name="Luo M.C."/>
            <person name="Dvorak J."/>
        </authorList>
    </citation>
    <scope>NUCLEOTIDE SEQUENCE [LARGE SCALE GENOMIC DNA]</scope>
    <source>
        <strain evidence="2">cv. AL8/78</strain>
    </source>
</reference>